<accession>A0A9Q1BL87</accession>
<dbReference type="SUPFAM" id="SSF57850">
    <property type="entry name" value="RING/U-box"/>
    <property type="match status" value="2"/>
</dbReference>
<evidence type="ECO:0000313" key="7">
    <source>
        <dbReference type="EMBL" id="KAJ8028564.1"/>
    </source>
</evidence>
<feature type="domain" description="RING-type" evidence="6">
    <location>
        <begin position="124"/>
        <end position="164"/>
    </location>
</feature>
<dbReference type="SMART" id="SM00184">
    <property type="entry name" value="RING"/>
    <property type="match status" value="2"/>
</dbReference>
<dbReference type="InterPro" id="IPR047153">
    <property type="entry name" value="TRIM45/56/19-like"/>
</dbReference>
<dbReference type="InterPro" id="IPR001841">
    <property type="entry name" value="Znf_RING"/>
</dbReference>
<keyword evidence="5" id="KW-1133">Transmembrane helix</keyword>
<evidence type="ECO:0000256" key="1">
    <source>
        <dbReference type="ARBA" id="ARBA00022723"/>
    </source>
</evidence>
<keyword evidence="1" id="KW-0479">Metal-binding</keyword>
<evidence type="ECO:0000256" key="4">
    <source>
        <dbReference type="PROSITE-ProRule" id="PRU00175"/>
    </source>
</evidence>
<dbReference type="EMBL" id="JAIZAY010000015">
    <property type="protein sequence ID" value="KAJ8028564.1"/>
    <property type="molecule type" value="Genomic_DNA"/>
</dbReference>
<dbReference type="AlphaFoldDB" id="A0A9Q1BL87"/>
<evidence type="ECO:0000256" key="3">
    <source>
        <dbReference type="ARBA" id="ARBA00022833"/>
    </source>
</evidence>
<comment type="caution">
    <text evidence="7">The sequence shown here is derived from an EMBL/GenBank/DDBJ whole genome shotgun (WGS) entry which is preliminary data.</text>
</comment>
<keyword evidence="8" id="KW-1185">Reference proteome</keyword>
<dbReference type="InterPro" id="IPR013083">
    <property type="entry name" value="Znf_RING/FYVE/PHD"/>
</dbReference>
<dbReference type="PROSITE" id="PS50089">
    <property type="entry name" value="ZF_RING_2"/>
    <property type="match status" value="2"/>
</dbReference>
<dbReference type="InterPro" id="IPR018957">
    <property type="entry name" value="Znf_C3HC4_RING-type"/>
</dbReference>
<dbReference type="GO" id="GO:0008270">
    <property type="term" value="F:zinc ion binding"/>
    <property type="evidence" value="ECO:0007669"/>
    <property type="project" value="UniProtKB-KW"/>
</dbReference>
<keyword evidence="2 4" id="KW-0863">Zinc-finger</keyword>
<evidence type="ECO:0000259" key="6">
    <source>
        <dbReference type="PROSITE" id="PS50089"/>
    </source>
</evidence>
<feature type="transmembrane region" description="Helical" evidence="5">
    <location>
        <begin position="904"/>
        <end position="928"/>
    </location>
</feature>
<keyword evidence="5" id="KW-0812">Transmembrane</keyword>
<feature type="domain" description="RING-type" evidence="6">
    <location>
        <begin position="14"/>
        <end position="54"/>
    </location>
</feature>
<keyword evidence="5" id="KW-0472">Membrane</keyword>
<evidence type="ECO:0000256" key="2">
    <source>
        <dbReference type="ARBA" id="ARBA00022771"/>
    </source>
</evidence>
<protein>
    <submittedName>
        <fullName evidence="7">Tripartite motif-containing protein 2</fullName>
    </submittedName>
</protein>
<keyword evidence="3" id="KW-0862">Zinc</keyword>
<reference evidence="7" key="1">
    <citation type="submission" date="2021-10" db="EMBL/GenBank/DDBJ databases">
        <title>Tropical sea cucumber genome reveals ecological adaptation and Cuvierian tubules defense mechanism.</title>
        <authorList>
            <person name="Chen T."/>
        </authorList>
    </citation>
    <scope>NUCLEOTIDE SEQUENCE</scope>
    <source>
        <strain evidence="7">Nanhai2018</strain>
        <tissue evidence="7">Muscle</tissue>
    </source>
</reference>
<dbReference type="PANTHER" id="PTHR25462">
    <property type="entry name" value="BONUS, ISOFORM C-RELATED"/>
    <property type="match status" value="1"/>
</dbReference>
<dbReference type="Proteomes" id="UP001152320">
    <property type="component" value="Chromosome 15"/>
</dbReference>
<evidence type="ECO:0000313" key="8">
    <source>
        <dbReference type="Proteomes" id="UP001152320"/>
    </source>
</evidence>
<dbReference type="PANTHER" id="PTHR25462:SF296">
    <property type="entry name" value="MEIOTIC P26, ISOFORM F"/>
    <property type="match status" value="1"/>
</dbReference>
<dbReference type="Pfam" id="PF00097">
    <property type="entry name" value="zf-C3HC4"/>
    <property type="match status" value="2"/>
</dbReference>
<sequence length="932" mass="106431">MSSTAETYKDVLSCPICMETLGTPKILTCGHSLCLTPCLAEIVKQPDPVCPLCRTAIVLPPSGKIEDIATNVIVKSLLEILEKTDYAEKTSTGIPCHTQEDVCGHPAESKMSSTVEACKDVLSCPICIETLDTPKILTCGHSLCLTPCLAEIVKQPDTVCPLCRTAIVLPQSGKLEDIATNFSVKSLLEILEKTDYADKTSTGIPCHTQEDGDYVCMTCLEQICSCCQLSFHIDNKHDCIPVSEFTENVQQDVSKNVAVVNESRWSEQTEQYTLVSSVMPTYLNLLDKITTACNEILQSLSEKKLDLRKIRKLQKQVKNKHPKFIAARERVEAKMQEVIEKQLAGYRQKLIKLKCSDNVYRKPALSLKISSFENLKEKTEATIESLTQQIHSESFHVLAMEDKLHGIGENIEVIEKLIKDITKDYHTCLLQEIGVTDVVEPHHLFRVKETVEVMKFGSARHSADIMLKCNGLVKKFQASKDFVKTSCSNLLEKFHNRPFQLTEAKGKVVKIVEKVEKCKLYYGSVYEVIGKHFVIYDRGSIKHYVQNDLMAKNTSYVLESTAEGKTQFVKRHLAMFESYKHTTKNECKVLIMYLSEKGPTPDSSVVHEKLKAIEMRLEETEYHCTLLTSLVAKEGRCHEIAEELKNKFPTEQTMNAEIQKCCGHNDEVQRLWKLVEEHEPMTVLSDVHFITSISKTMERRRNNVFSILMLSQLGLKVLGRRMSNLVQIMDLRARLRKELHEILYQLPDTYHRHQEELNKLNLLSEIINSDPIVCFRSFSSQELVLFVDQANALDKLSKEIHLDFADECICSDQITSLTRVKLLKRASSWSGGYFIPEVSRIRWMILTNENIYQWKTVVQLLKTENYDINVLKGHFDKAVSWHYEVKGANTTIVLRWILHNLVTWFVHLVILFLLLNHPQIILSLFLIYRSFM</sequence>
<organism evidence="7 8">
    <name type="scientific">Holothuria leucospilota</name>
    <name type="common">Black long sea cucumber</name>
    <name type="synonym">Mertensiothuria leucospilota</name>
    <dbReference type="NCBI Taxonomy" id="206669"/>
    <lineage>
        <taxon>Eukaryota</taxon>
        <taxon>Metazoa</taxon>
        <taxon>Echinodermata</taxon>
        <taxon>Eleutherozoa</taxon>
        <taxon>Echinozoa</taxon>
        <taxon>Holothuroidea</taxon>
        <taxon>Aspidochirotacea</taxon>
        <taxon>Aspidochirotida</taxon>
        <taxon>Holothuriidae</taxon>
        <taxon>Holothuria</taxon>
    </lineage>
</organism>
<proteinExistence type="predicted"/>
<gene>
    <name evidence="7" type="ORF">HOLleu_30841</name>
</gene>
<name>A0A9Q1BL87_HOLLE</name>
<dbReference type="OrthoDB" id="6105938at2759"/>
<dbReference type="CDD" id="cd16449">
    <property type="entry name" value="RING-HC"/>
    <property type="match status" value="1"/>
</dbReference>
<dbReference type="Gene3D" id="3.30.40.10">
    <property type="entry name" value="Zinc/RING finger domain, C3HC4 (zinc finger)"/>
    <property type="match status" value="2"/>
</dbReference>
<evidence type="ECO:0000256" key="5">
    <source>
        <dbReference type="SAM" id="Phobius"/>
    </source>
</evidence>